<reference evidence="2 3" key="1">
    <citation type="submission" date="2021-07" db="EMBL/GenBank/DDBJ databases">
        <title>Whole Genome Sequence of Nocardia Iowensis.</title>
        <authorList>
            <person name="Lamm A."/>
            <person name="Collins-Fairclough A.M."/>
            <person name="Bunk B."/>
            <person name="Sproer C."/>
        </authorList>
    </citation>
    <scope>NUCLEOTIDE SEQUENCE [LARGE SCALE GENOMIC DNA]</scope>
    <source>
        <strain evidence="2 3">NRRL 5646</strain>
    </source>
</reference>
<dbReference type="InterPro" id="IPR002750">
    <property type="entry name" value="CobE/GbiG_C"/>
</dbReference>
<feature type="domain" description="CobE/GbiG C-terminal" evidence="1">
    <location>
        <begin position="2"/>
        <end position="113"/>
    </location>
</feature>
<dbReference type="PANTHER" id="PTHR37477:SF1">
    <property type="entry name" value="COBALT-PRECORRIN-5A HYDROLASE"/>
    <property type="match status" value="1"/>
</dbReference>
<dbReference type="InterPro" id="IPR052553">
    <property type="entry name" value="CbiG_hydrolase"/>
</dbReference>
<sequence>MVVGLGLRPDTSAERIVAAVREVLGDKKIHCFATIDRRAGESGLRAAAAELKVPIRTFTAAELDDVSVPNPDPRTAAAVGTSSVAEAAAVLAAGGGSLVVAKRTAQGVVVAAAQPIPR</sequence>
<organism evidence="2 3">
    <name type="scientific">Nocardia iowensis</name>
    <dbReference type="NCBI Taxonomy" id="204891"/>
    <lineage>
        <taxon>Bacteria</taxon>
        <taxon>Bacillati</taxon>
        <taxon>Actinomycetota</taxon>
        <taxon>Actinomycetes</taxon>
        <taxon>Mycobacteriales</taxon>
        <taxon>Nocardiaceae</taxon>
        <taxon>Nocardia</taxon>
    </lineage>
</organism>
<evidence type="ECO:0000313" key="2">
    <source>
        <dbReference type="EMBL" id="QXN95866.1"/>
    </source>
</evidence>
<dbReference type="EMBL" id="CP078145">
    <property type="protein sequence ID" value="QXN95866.1"/>
    <property type="molecule type" value="Genomic_DNA"/>
</dbReference>
<dbReference type="PANTHER" id="PTHR37477">
    <property type="entry name" value="COBALT-PRECORRIN-5A HYDROLASE"/>
    <property type="match status" value="1"/>
</dbReference>
<gene>
    <name evidence="2" type="ORF">KV110_29635</name>
</gene>
<evidence type="ECO:0000259" key="1">
    <source>
        <dbReference type="Pfam" id="PF01890"/>
    </source>
</evidence>
<keyword evidence="3" id="KW-1185">Reference proteome</keyword>
<dbReference type="Pfam" id="PF01890">
    <property type="entry name" value="CbiG_C"/>
    <property type="match status" value="1"/>
</dbReference>
<evidence type="ECO:0000313" key="3">
    <source>
        <dbReference type="Proteomes" id="UP000694257"/>
    </source>
</evidence>
<proteinExistence type="predicted"/>
<accession>A0ABX8S7K0</accession>
<dbReference type="Proteomes" id="UP000694257">
    <property type="component" value="Chromosome"/>
</dbReference>
<name>A0ABX8S7K0_NOCIO</name>
<protein>
    <submittedName>
        <fullName evidence="2">Cobalamin biosynthesis protein</fullName>
    </submittedName>
</protein>